<evidence type="ECO:0000256" key="2">
    <source>
        <dbReference type="SAM" id="MobiDB-lite"/>
    </source>
</evidence>
<feature type="compositionally biased region" description="Polar residues" evidence="2">
    <location>
        <begin position="408"/>
        <end position="425"/>
    </location>
</feature>
<dbReference type="InterPro" id="IPR044274">
    <property type="entry name" value="RFI2"/>
</dbReference>
<gene>
    <name evidence="4" type="ORF">CJ030_MR8G022072</name>
</gene>
<evidence type="ECO:0000256" key="1">
    <source>
        <dbReference type="PROSITE-ProRule" id="PRU00175"/>
    </source>
</evidence>
<keyword evidence="1" id="KW-0862">Zinc</keyword>
<evidence type="ECO:0000313" key="5">
    <source>
        <dbReference type="Proteomes" id="UP000516437"/>
    </source>
</evidence>
<accession>A0A6A1UTA7</accession>
<reference evidence="4 5" key="1">
    <citation type="journal article" date="2019" name="Plant Biotechnol. J.">
        <title>The red bayberry genome and genetic basis of sex determination.</title>
        <authorList>
            <person name="Jia H.M."/>
            <person name="Jia H.J."/>
            <person name="Cai Q.L."/>
            <person name="Wang Y."/>
            <person name="Zhao H.B."/>
            <person name="Yang W.F."/>
            <person name="Wang G.Y."/>
            <person name="Li Y.H."/>
            <person name="Zhan D.L."/>
            <person name="Shen Y.T."/>
            <person name="Niu Q.F."/>
            <person name="Chang L."/>
            <person name="Qiu J."/>
            <person name="Zhao L."/>
            <person name="Xie H.B."/>
            <person name="Fu W.Y."/>
            <person name="Jin J."/>
            <person name="Li X.W."/>
            <person name="Jiao Y."/>
            <person name="Zhou C.C."/>
            <person name="Tu T."/>
            <person name="Chai C.Y."/>
            <person name="Gao J.L."/>
            <person name="Fan L.J."/>
            <person name="van de Weg E."/>
            <person name="Wang J.Y."/>
            <person name="Gao Z.S."/>
        </authorList>
    </citation>
    <scope>NUCLEOTIDE SEQUENCE [LARGE SCALE GENOMIC DNA]</scope>
    <source>
        <tissue evidence="4">Leaves</tissue>
    </source>
</reference>
<feature type="region of interest" description="Disordered" evidence="2">
    <location>
        <begin position="184"/>
        <end position="258"/>
    </location>
</feature>
<dbReference type="PANTHER" id="PTHR46798">
    <property type="entry name" value="OS09G0511500 PROTEIN"/>
    <property type="match status" value="1"/>
</dbReference>
<proteinExistence type="predicted"/>
<dbReference type="InterPro" id="IPR001841">
    <property type="entry name" value="Znf_RING"/>
</dbReference>
<dbReference type="GO" id="GO:0008270">
    <property type="term" value="F:zinc ion binding"/>
    <property type="evidence" value="ECO:0007669"/>
    <property type="project" value="UniProtKB-KW"/>
</dbReference>
<dbReference type="AlphaFoldDB" id="A0A6A1UTA7"/>
<comment type="caution">
    <text evidence="4">The sequence shown here is derived from an EMBL/GenBank/DDBJ whole genome shotgun (WGS) entry which is preliminary data.</text>
</comment>
<dbReference type="SUPFAM" id="SSF57850">
    <property type="entry name" value="RING/U-box"/>
    <property type="match status" value="1"/>
</dbReference>
<protein>
    <recommendedName>
        <fullName evidence="3">RING-type domain-containing protein</fullName>
    </recommendedName>
</protein>
<dbReference type="PANTHER" id="PTHR46798:SF5">
    <property type="entry name" value="E3 UBIQUITIN-PROTEIN LIGASE RFI2"/>
    <property type="match status" value="1"/>
</dbReference>
<evidence type="ECO:0000313" key="4">
    <source>
        <dbReference type="EMBL" id="KAB1202977.1"/>
    </source>
</evidence>
<feature type="domain" description="RING-type" evidence="3">
    <location>
        <begin position="37"/>
        <end position="82"/>
    </location>
</feature>
<dbReference type="Proteomes" id="UP000516437">
    <property type="component" value="Chromosome 8"/>
</dbReference>
<feature type="compositionally biased region" description="Polar residues" evidence="2">
    <location>
        <begin position="232"/>
        <end position="243"/>
    </location>
</feature>
<dbReference type="CDD" id="cd16448">
    <property type="entry name" value="RING-H2"/>
    <property type="match status" value="1"/>
</dbReference>
<feature type="region of interest" description="Disordered" evidence="2">
    <location>
        <begin position="406"/>
        <end position="425"/>
    </location>
</feature>
<dbReference type="Gene3D" id="3.30.40.10">
    <property type="entry name" value="Zinc/RING finger domain, C3HC4 (zinc finger)"/>
    <property type="match status" value="1"/>
</dbReference>
<dbReference type="PROSITE" id="PS50089">
    <property type="entry name" value="ZF_RING_2"/>
    <property type="match status" value="1"/>
</dbReference>
<dbReference type="GO" id="GO:0004842">
    <property type="term" value="F:ubiquitin-protein transferase activity"/>
    <property type="evidence" value="ECO:0007669"/>
    <property type="project" value="InterPro"/>
</dbReference>
<keyword evidence="1" id="KW-0479">Metal-binding</keyword>
<name>A0A6A1UTA7_9ROSI</name>
<dbReference type="EMBL" id="RXIC02000026">
    <property type="protein sequence ID" value="KAB1202977.1"/>
    <property type="molecule type" value="Genomic_DNA"/>
</dbReference>
<dbReference type="Pfam" id="PF13639">
    <property type="entry name" value="zf-RING_2"/>
    <property type="match status" value="1"/>
</dbReference>
<feature type="compositionally biased region" description="Polar residues" evidence="2">
    <location>
        <begin position="204"/>
        <end position="222"/>
    </location>
</feature>
<dbReference type="SMART" id="SM00184">
    <property type="entry name" value="RING"/>
    <property type="match status" value="1"/>
</dbReference>
<feature type="region of interest" description="Disordered" evidence="2">
    <location>
        <begin position="1"/>
        <end position="25"/>
    </location>
</feature>
<evidence type="ECO:0000259" key="3">
    <source>
        <dbReference type="PROSITE" id="PS50089"/>
    </source>
</evidence>
<dbReference type="OrthoDB" id="8062037at2759"/>
<keyword evidence="1" id="KW-0863">Zinc-finger</keyword>
<sequence length="425" mass="46546">MVGSERQTAHRHRLPVDADGGGGDDGLMEPRASGISCSICLDLVSDNGVRSRAKLQCGHEFHLDCIGSAFNMKGEMQCPNCRKVEKGQWLYANGSTCSFPEFTMDDWNPDEDAYDLSYSAMPFRVHWCPFGELARIPTSFEEVESPSTTYHNLQEHHGMTVEHNAASSLAHSYVAYFGPIPQASSRSSDNLDEPNLSYPWNGPSGHNETLNPHTFPSSSVQYHNWGHPSPPFSQFGSQINGADSASVPPVARGSSHNDSDAITGSRLFPYPLVLAHGPGPRAGSSFVSSVIPHYAGSNPHTQEMIQVSHAFQRRPSNSPGMPSHSVPAVRRIEGPGGLPPVVPAAIQANRNGSFHIFNPHTLSVQNRREGENPLPNQFHSWERDHLSRFPTLVSDRDSAWVSYHHTASDSGSANRSGSLWHRQQS</sequence>
<dbReference type="InterPro" id="IPR013083">
    <property type="entry name" value="Znf_RING/FYVE/PHD"/>
</dbReference>
<keyword evidence="5" id="KW-1185">Reference proteome</keyword>
<organism evidence="4 5">
    <name type="scientific">Morella rubra</name>
    <name type="common">Chinese bayberry</name>
    <dbReference type="NCBI Taxonomy" id="262757"/>
    <lineage>
        <taxon>Eukaryota</taxon>
        <taxon>Viridiplantae</taxon>
        <taxon>Streptophyta</taxon>
        <taxon>Embryophyta</taxon>
        <taxon>Tracheophyta</taxon>
        <taxon>Spermatophyta</taxon>
        <taxon>Magnoliopsida</taxon>
        <taxon>eudicotyledons</taxon>
        <taxon>Gunneridae</taxon>
        <taxon>Pentapetalae</taxon>
        <taxon>rosids</taxon>
        <taxon>fabids</taxon>
        <taxon>Fagales</taxon>
        <taxon>Myricaceae</taxon>
        <taxon>Morella</taxon>
    </lineage>
</organism>